<dbReference type="AlphaFoldDB" id="A0A9P4IAH2"/>
<feature type="domain" description="F-box" evidence="2">
    <location>
        <begin position="1"/>
        <end position="47"/>
    </location>
</feature>
<accession>A0A9P4IAH2</accession>
<comment type="caution">
    <text evidence="3">The sequence shown here is derived from an EMBL/GenBank/DDBJ whole genome shotgun (WGS) entry which is preliminary data.</text>
</comment>
<keyword evidence="4" id="KW-1185">Reference proteome</keyword>
<name>A0A9P4IAH2_9PEZI</name>
<keyword evidence="1" id="KW-0472">Membrane</keyword>
<proteinExistence type="predicted"/>
<dbReference type="InterPro" id="IPR036047">
    <property type="entry name" value="F-box-like_dom_sf"/>
</dbReference>
<keyword evidence="1" id="KW-1133">Transmembrane helix</keyword>
<feature type="transmembrane region" description="Helical" evidence="1">
    <location>
        <begin position="491"/>
        <end position="514"/>
    </location>
</feature>
<dbReference type="OrthoDB" id="3789892at2759"/>
<dbReference type="Proteomes" id="UP000799772">
    <property type="component" value="Unassembled WGS sequence"/>
</dbReference>
<organism evidence="3 4">
    <name type="scientific">Rhizodiscina lignyota</name>
    <dbReference type="NCBI Taxonomy" id="1504668"/>
    <lineage>
        <taxon>Eukaryota</taxon>
        <taxon>Fungi</taxon>
        <taxon>Dikarya</taxon>
        <taxon>Ascomycota</taxon>
        <taxon>Pezizomycotina</taxon>
        <taxon>Dothideomycetes</taxon>
        <taxon>Pleosporomycetidae</taxon>
        <taxon>Aulographales</taxon>
        <taxon>Rhizodiscinaceae</taxon>
        <taxon>Rhizodiscina</taxon>
    </lineage>
</organism>
<evidence type="ECO:0000313" key="4">
    <source>
        <dbReference type="Proteomes" id="UP000799772"/>
    </source>
</evidence>
<evidence type="ECO:0000259" key="2">
    <source>
        <dbReference type="PROSITE" id="PS50181"/>
    </source>
</evidence>
<dbReference type="EMBL" id="ML978133">
    <property type="protein sequence ID" value="KAF2094982.1"/>
    <property type="molecule type" value="Genomic_DNA"/>
</dbReference>
<evidence type="ECO:0000256" key="1">
    <source>
        <dbReference type="SAM" id="Phobius"/>
    </source>
</evidence>
<evidence type="ECO:0000313" key="3">
    <source>
        <dbReference type="EMBL" id="KAF2094982.1"/>
    </source>
</evidence>
<sequence length="627" mass="69593">MANLATLPLEIARRIASETTFESICSLSCASRRLRQACLDWTVFRDLLRRIHDDTSQYVSRSGSTELSAWRHWALAESKACGASGLESDFAVWGPQIIALNHPLHANIHLFAVFRRIGELSSRNAYAYAFCFAARALSYELSSDGDADAFYSCIEDAICGSDLPPSFARITDSRTTGLNILGSLWEEEWDWETGLRSWPPEDQGMHVKALKALGVLGVELKSAVHTGKLKPIDTTVNGPPDATNPMNVSIPIRILTSVIDIPFAEFMNLPVPFDRASADQLRRCHLSTMTTNEFIQDGTWTGIIYWPGAFQYLLPFELSTIPDDADADVLELKSDRVFSLSLNGYFRITLRKSSGVALISFEKSANDRFPLPWQGVLTPFGFIGSTTDARLQQGDFFFETAYRLSANEPQDRPPGHDGFDGTLWIAEIGIFISSSTTLGDPEQLSEGFSKWHDSPHIWTRYGNALVPCRTGPYTAAVSIKQTQVMRISNEFALSAVIVVGFGVVGLAVVAIPTLTITYIDCYKPAASEIMVITTVCKNTFEFGMTYYMNDWAVAEGFMPPVMLADGNDGGNNVDWHDCMLVLSQNVQALDERLQITSVLKDEQEKEMVVSDLNVLEWVGIWWSNTIT</sequence>
<reference evidence="3" key="1">
    <citation type="journal article" date="2020" name="Stud. Mycol.">
        <title>101 Dothideomycetes genomes: a test case for predicting lifestyles and emergence of pathogens.</title>
        <authorList>
            <person name="Haridas S."/>
            <person name="Albert R."/>
            <person name="Binder M."/>
            <person name="Bloem J."/>
            <person name="Labutti K."/>
            <person name="Salamov A."/>
            <person name="Andreopoulos B."/>
            <person name="Baker S."/>
            <person name="Barry K."/>
            <person name="Bills G."/>
            <person name="Bluhm B."/>
            <person name="Cannon C."/>
            <person name="Castanera R."/>
            <person name="Culley D."/>
            <person name="Daum C."/>
            <person name="Ezra D."/>
            <person name="Gonzalez J."/>
            <person name="Henrissat B."/>
            <person name="Kuo A."/>
            <person name="Liang C."/>
            <person name="Lipzen A."/>
            <person name="Lutzoni F."/>
            <person name="Magnuson J."/>
            <person name="Mondo S."/>
            <person name="Nolan M."/>
            <person name="Ohm R."/>
            <person name="Pangilinan J."/>
            <person name="Park H.-J."/>
            <person name="Ramirez L."/>
            <person name="Alfaro M."/>
            <person name="Sun H."/>
            <person name="Tritt A."/>
            <person name="Yoshinaga Y."/>
            <person name="Zwiers L.-H."/>
            <person name="Turgeon B."/>
            <person name="Goodwin S."/>
            <person name="Spatafora J."/>
            <person name="Crous P."/>
            <person name="Grigoriev I."/>
        </authorList>
    </citation>
    <scope>NUCLEOTIDE SEQUENCE</scope>
    <source>
        <strain evidence="3">CBS 133067</strain>
    </source>
</reference>
<keyword evidence="1" id="KW-0812">Transmembrane</keyword>
<protein>
    <recommendedName>
        <fullName evidence="2">F-box domain-containing protein</fullName>
    </recommendedName>
</protein>
<dbReference type="SUPFAM" id="SSF81383">
    <property type="entry name" value="F-box domain"/>
    <property type="match status" value="1"/>
</dbReference>
<dbReference type="InterPro" id="IPR001810">
    <property type="entry name" value="F-box_dom"/>
</dbReference>
<dbReference type="PROSITE" id="PS50181">
    <property type="entry name" value="FBOX"/>
    <property type="match status" value="1"/>
</dbReference>
<gene>
    <name evidence="3" type="ORF">NA57DRAFT_80147</name>
</gene>